<reference evidence="1 2" key="1">
    <citation type="submission" date="2011-08" db="EMBL/GenBank/DDBJ databases">
        <authorList>
            <person name="Lin Y."/>
            <person name="Hao X."/>
            <person name="Johnstone L."/>
            <person name="Miller S.J."/>
            <person name="Wei G."/>
            <person name="Rensing C."/>
        </authorList>
    </citation>
    <scope>NUCLEOTIDE SEQUENCE [LARGE SCALE GENOMIC DNA]</scope>
    <source>
        <strain evidence="1 2">K42</strain>
    </source>
</reference>
<dbReference type="EMBL" id="AGBF01000387">
    <property type="protein sequence ID" value="EGX54572.1"/>
    <property type="molecule type" value="Genomic_DNA"/>
</dbReference>
<name>G2GPJ1_9ACTN</name>
<accession>G2GPJ1</accession>
<feature type="non-terminal residue" evidence="1">
    <location>
        <position position="1"/>
    </location>
</feature>
<protein>
    <submittedName>
        <fullName evidence="1">Crotonyl-CoA reductase</fullName>
    </submittedName>
</protein>
<keyword evidence="2" id="KW-1185">Reference proteome</keyword>
<sequence>ILALAPQEGLGVRDEVKRAQHIDAINRFRVL</sequence>
<evidence type="ECO:0000313" key="2">
    <source>
        <dbReference type="Proteomes" id="UP000004217"/>
    </source>
</evidence>
<evidence type="ECO:0000313" key="1">
    <source>
        <dbReference type="EMBL" id="EGX54572.1"/>
    </source>
</evidence>
<comment type="caution">
    <text evidence="1">The sequence shown here is derived from an EMBL/GenBank/DDBJ whole genome shotgun (WGS) entry which is preliminary data.</text>
</comment>
<proteinExistence type="predicted"/>
<dbReference type="AlphaFoldDB" id="G2GPJ1"/>
<organism evidence="1 2">
    <name type="scientific">Streptomyces zinciresistens K42</name>
    <dbReference type="NCBI Taxonomy" id="700597"/>
    <lineage>
        <taxon>Bacteria</taxon>
        <taxon>Bacillati</taxon>
        <taxon>Actinomycetota</taxon>
        <taxon>Actinomycetes</taxon>
        <taxon>Kitasatosporales</taxon>
        <taxon>Streptomycetaceae</taxon>
        <taxon>Streptomyces</taxon>
    </lineage>
</organism>
<dbReference type="Proteomes" id="UP000004217">
    <property type="component" value="Unassembled WGS sequence"/>
</dbReference>
<gene>
    <name evidence="1" type="ORF">SZN_37246</name>
</gene>